<name>A0A3M9MEZ7_9BACT</name>
<gene>
    <name evidence="1" type="ORF">EFB08_17345</name>
</gene>
<keyword evidence="2" id="KW-1185">Reference proteome</keyword>
<dbReference type="EMBL" id="RJJD01000013">
    <property type="protein sequence ID" value="RNI24139.1"/>
    <property type="molecule type" value="Genomic_DNA"/>
</dbReference>
<dbReference type="AlphaFoldDB" id="A0A3M9MEZ7"/>
<accession>A0A3M9MEZ7</accession>
<organism evidence="1 2">
    <name type="scientific">Rufibacter latericius</name>
    <dbReference type="NCBI Taxonomy" id="2487040"/>
    <lineage>
        <taxon>Bacteria</taxon>
        <taxon>Pseudomonadati</taxon>
        <taxon>Bacteroidota</taxon>
        <taxon>Cytophagia</taxon>
        <taxon>Cytophagales</taxon>
        <taxon>Hymenobacteraceae</taxon>
        <taxon>Rufibacter</taxon>
    </lineage>
</organism>
<dbReference type="Proteomes" id="UP000272117">
    <property type="component" value="Unassembled WGS sequence"/>
</dbReference>
<sequence>MLIQLGEALQIEEGEAIKDKGDQYNIKHAAQHVPHDARKIVRSAGKGRCGDRSVAKMDTAWVDTTRTGVFIYIYLF</sequence>
<evidence type="ECO:0000313" key="2">
    <source>
        <dbReference type="Proteomes" id="UP000272117"/>
    </source>
</evidence>
<comment type="caution">
    <text evidence="1">The sequence shown here is derived from an EMBL/GenBank/DDBJ whole genome shotgun (WGS) entry which is preliminary data.</text>
</comment>
<evidence type="ECO:0000313" key="1">
    <source>
        <dbReference type="EMBL" id="RNI24139.1"/>
    </source>
</evidence>
<proteinExistence type="predicted"/>
<reference evidence="1 2" key="1">
    <citation type="submission" date="2018-11" db="EMBL/GenBank/DDBJ databases">
        <title>Rufibacter latericius sp. nov., isolated from water in Baiyang Lake.</title>
        <authorList>
            <person name="Yang Y."/>
        </authorList>
    </citation>
    <scope>NUCLEOTIDE SEQUENCE [LARGE SCALE GENOMIC DNA]</scope>
    <source>
        <strain evidence="1 2">R-22-1c-1</strain>
    </source>
</reference>
<protein>
    <submittedName>
        <fullName evidence="1">Uncharacterized protein</fullName>
    </submittedName>
</protein>